<feature type="compositionally biased region" description="Basic and acidic residues" evidence="1">
    <location>
        <begin position="128"/>
        <end position="141"/>
    </location>
</feature>
<evidence type="ECO:0000256" key="2">
    <source>
        <dbReference type="SAM" id="Phobius"/>
    </source>
</evidence>
<keyword evidence="2" id="KW-0472">Membrane</keyword>
<name>A0AAE8N4Q4_9PEZI</name>
<organism evidence="3 4">
    <name type="scientific">Cephalotrichum gorgonifer</name>
    <dbReference type="NCBI Taxonomy" id="2041049"/>
    <lineage>
        <taxon>Eukaryota</taxon>
        <taxon>Fungi</taxon>
        <taxon>Dikarya</taxon>
        <taxon>Ascomycota</taxon>
        <taxon>Pezizomycotina</taxon>
        <taxon>Sordariomycetes</taxon>
        <taxon>Hypocreomycetidae</taxon>
        <taxon>Microascales</taxon>
        <taxon>Microascaceae</taxon>
        <taxon>Cephalotrichum</taxon>
    </lineage>
</organism>
<evidence type="ECO:0000313" key="4">
    <source>
        <dbReference type="Proteomes" id="UP001187682"/>
    </source>
</evidence>
<evidence type="ECO:0000256" key="1">
    <source>
        <dbReference type="SAM" id="MobiDB-lite"/>
    </source>
</evidence>
<dbReference type="Proteomes" id="UP001187682">
    <property type="component" value="Unassembled WGS sequence"/>
</dbReference>
<evidence type="ECO:0000313" key="3">
    <source>
        <dbReference type="EMBL" id="SPO05123.1"/>
    </source>
</evidence>
<sequence length="178" mass="18650">MAATTAKSGPTPTPPSCGVQLYDTPVRDVACALPYAKENIDIMLKCCKDADVISYYNNCGLYCLALGQSSGDLSSCLYDKGAKWESVFCRDDGDEKATATGGEVLASAAATVVSSADSNSDDDDDDKDKDKDKDDKDKNDADEGNAAPLAEPQGHITLLGIVIGTMLFSATTFGTLLV</sequence>
<keyword evidence="2" id="KW-0812">Transmembrane</keyword>
<dbReference type="EMBL" id="ONZQ02000012">
    <property type="protein sequence ID" value="SPO05123.1"/>
    <property type="molecule type" value="Genomic_DNA"/>
</dbReference>
<protein>
    <submittedName>
        <fullName evidence="3">Uncharacterized protein</fullName>
    </submittedName>
</protein>
<comment type="caution">
    <text evidence="3">The sequence shown here is derived from an EMBL/GenBank/DDBJ whole genome shotgun (WGS) entry which is preliminary data.</text>
</comment>
<proteinExistence type="predicted"/>
<keyword evidence="4" id="KW-1185">Reference proteome</keyword>
<feature type="transmembrane region" description="Helical" evidence="2">
    <location>
        <begin position="156"/>
        <end position="177"/>
    </location>
</feature>
<gene>
    <name evidence="3" type="ORF">DNG_07808</name>
</gene>
<feature type="region of interest" description="Disordered" evidence="1">
    <location>
        <begin position="113"/>
        <end position="149"/>
    </location>
</feature>
<reference evidence="3" key="1">
    <citation type="submission" date="2018-03" db="EMBL/GenBank/DDBJ databases">
        <authorList>
            <person name="Guldener U."/>
        </authorList>
    </citation>
    <scope>NUCLEOTIDE SEQUENCE</scope>
</reference>
<keyword evidence="2" id="KW-1133">Transmembrane helix</keyword>
<accession>A0AAE8N4Q4</accession>
<dbReference type="AlphaFoldDB" id="A0AAE8N4Q4"/>